<gene>
    <name evidence="1" type="ORF">Anas_10605</name>
</gene>
<reference evidence="1 2" key="1">
    <citation type="journal article" date="2019" name="PLoS Biol.">
        <title>Sex chromosomes control vertical transmission of feminizing Wolbachia symbionts in an isopod.</title>
        <authorList>
            <person name="Becking T."/>
            <person name="Chebbi M.A."/>
            <person name="Giraud I."/>
            <person name="Moumen B."/>
            <person name="Laverre T."/>
            <person name="Caubet Y."/>
            <person name="Peccoud J."/>
            <person name="Gilbert C."/>
            <person name="Cordaux R."/>
        </authorList>
    </citation>
    <scope>NUCLEOTIDE SEQUENCE [LARGE SCALE GENOMIC DNA]</scope>
    <source>
        <strain evidence="1">ANa2</strain>
        <tissue evidence="1">Whole body excluding digestive tract and cuticle</tissue>
    </source>
</reference>
<sequence>MKKGGVIAQLPNDTRWNSQIDCVKTFIKNYPHYLSIREGNTDSIDDYIRKILDNSKIHREAINLNSQLGIVGIALDKLLSDSTHLADATDI</sequence>
<dbReference type="EMBL" id="SEYY01002562">
    <property type="protein sequence ID" value="KAB7504698.1"/>
    <property type="molecule type" value="Genomic_DNA"/>
</dbReference>
<keyword evidence="2" id="KW-1185">Reference proteome</keyword>
<dbReference type="Proteomes" id="UP000326759">
    <property type="component" value="Unassembled WGS sequence"/>
</dbReference>
<organism evidence="1 2">
    <name type="scientific">Armadillidium nasatum</name>
    <dbReference type="NCBI Taxonomy" id="96803"/>
    <lineage>
        <taxon>Eukaryota</taxon>
        <taxon>Metazoa</taxon>
        <taxon>Ecdysozoa</taxon>
        <taxon>Arthropoda</taxon>
        <taxon>Crustacea</taxon>
        <taxon>Multicrustacea</taxon>
        <taxon>Malacostraca</taxon>
        <taxon>Eumalacostraca</taxon>
        <taxon>Peracarida</taxon>
        <taxon>Isopoda</taxon>
        <taxon>Oniscidea</taxon>
        <taxon>Crinocheta</taxon>
        <taxon>Armadillidiidae</taxon>
        <taxon>Armadillidium</taxon>
    </lineage>
</organism>
<proteinExistence type="predicted"/>
<comment type="caution">
    <text evidence="1">The sequence shown here is derived from an EMBL/GenBank/DDBJ whole genome shotgun (WGS) entry which is preliminary data.</text>
</comment>
<evidence type="ECO:0000313" key="2">
    <source>
        <dbReference type="Proteomes" id="UP000326759"/>
    </source>
</evidence>
<dbReference type="OrthoDB" id="4951847at2759"/>
<evidence type="ECO:0000313" key="1">
    <source>
        <dbReference type="EMBL" id="KAB7504698.1"/>
    </source>
</evidence>
<protein>
    <submittedName>
        <fullName evidence="1">Uncharacterized protein</fullName>
    </submittedName>
</protein>
<name>A0A5N5TF50_9CRUS</name>
<accession>A0A5N5TF50</accession>
<dbReference type="AlphaFoldDB" id="A0A5N5TF50"/>